<feature type="compositionally biased region" description="Polar residues" evidence="11">
    <location>
        <begin position="182"/>
        <end position="201"/>
    </location>
</feature>
<feature type="region of interest" description="Disordered" evidence="11">
    <location>
        <begin position="79"/>
        <end position="202"/>
    </location>
</feature>
<keyword evidence="6" id="KW-0206">Cytoskeleton</keyword>
<dbReference type="InterPro" id="IPR004934">
    <property type="entry name" value="TMOD"/>
</dbReference>
<keyword evidence="14" id="KW-1185">Reference proteome</keyword>
<dbReference type="PANTHER" id="PTHR10901:SF12">
    <property type="entry name" value="LEIOMODIN-2"/>
    <property type="match status" value="1"/>
</dbReference>
<keyword evidence="3" id="KW-0963">Cytoplasm</keyword>
<feature type="compositionally biased region" description="Acidic residues" evidence="11">
    <location>
        <begin position="98"/>
        <end position="118"/>
    </location>
</feature>
<protein>
    <recommendedName>
        <fullName evidence="9">Leiomodin-2</fullName>
    </recommendedName>
    <alternativeName>
        <fullName evidence="10">Cardiac leiomodin</fullName>
    </alternativeName>
</protein>
<dbReference type="Gene3D" id="3.80.10.10">
    <property type="entry name" value="Ribonuclease Inhibitor"/>
    <property type="match status" value="1"/>
</dbReference>
<feature type="compositionally biased region" description="Basic and acidic residues" evidence="11">
    <location>
        <begin position="388"/>
        <end position="398"/>
    </location>
</feature>
<feature type="compositionally biased region" description="Low complexity" evidence="11">
    <location>
        <begin position="417"/>
        <end position="435"/>
    </location>
</feature>
<comment type="similarity">
    <text evidence="2">Belongs to the tropomodulin family.</text>
</comment>
<evidence type="ECO:0000256" key="8">
    <source>
        <dbReference type="ARBA" id="ARBA00056797"/>
    </source>
</evidence>
<dbReference type="GO" id="GO:0003779">
    <property type="term" value="F:actin binding"/>
    <property type="evidence" value="ECO:0007669"/>
    <property type="project" value="UniProtKB-KW"/>
</dbReference>
<feature type="region of interest" description="Disordered" evidence="11">
    <location>
        <begin position="388"/>
        <end position="521"/>
    </location>
</feature>
<dbReference type="AlphaFoldDB" id="A0A671K1J2"/>
<sequence length="570" mass="64565">MSTFGYRRELSKYEDLDEDELLASLTAEELQELEKELADIDPDDNLPIGLRQRDQTAKNPTGTFSREALMKYWENETRKLLEEERIGSTSPRQKDEDSREEEECMTESDNEESVDEKDEAEKREKDIQKYREAEQDQEEESEPEEPITEEEDVEEDEEEEEEEEENEEENEENSPKIAPTLDCTTHPQQCWSSNGQSNQRQAEPVIRYSPLMSEPKVQVQEPSRMSGNPTVVDEVLEKILTNDPDTTEVNLNNIDNISQDTLIRFAEALRSNTHVRFFSLANTHADDQVAFAIAKVLRENSNITNLNTESNFITGKGILALVQALTLNSTLTEMRFHNQRHICGGQVEMEIVKLLRENTTLIKLGYQFDLPGPRISMTTILTRNQDLQRQKRMQELRHQQGGAAMPTNPRTVALQKSTTTSSPYSSPRSSPWSSPKLPHIDMAKKNAPPAPPPSPPPPPPAPPPPPTSKASIPEKKAPSRMIAEVIKQQEGTSTKQQTGPTKSKSKKGKKGAAKQTETDSILKELKNTLRPINDREFSRPSTPQRCAHDELMAAIRGSNIKHLRRVEVPK</sequence>
<evidence type="ECO:0000256" key="3">
    <source>
        <dbReference type="ARBA" id="ARBA00022490"/>
    </source>
</evidence>
<reference evidence="13" key="2">
    <citation type="submission" date="2025-09" db="UniProtKB">
        <authorList>
            <consortium name="Ensembl"/>
        </authorList>
    </citation>
    <scope>IDENTIFICATION</scope>
</reference>
<evidence type="ECO:0000256" key="11">
    <source>
        <dbReference type="SAM" id="MobiDB-lite"/>
    </source>
</evidence>
<evidence type="ECO:0000256" key="1">
    <source>
        <dbReference type="ARBA" id="ARBA00004245"/>
    </source>
</evidence>
<dbReference type="GO" id="GO:0030239">
    <property type="term" value="P:myofibril assembly"/>
    <property type="evidence" value="ECO:0007669"/>
    <property type="project" value="TreeGrafter"/>
</dbReference>
<proteinExistence type="inferred from homology"/>
<dbReference type="Proteomes" id="UP000472260">
    <property type="component" value="Unassembled WGS sequence"/>
</dbReference>
<organism evidence="13 14">
    <name type="scientific">Sinocyclocheilus anshuiensis</name>
    <dbReference type="NCBI Taxonomy" id="1608454"/>
    <lineage>
        <taxon>Eukaryota</taxon>
        <taxon>Metazoa</taxon>
        <taxon>Chordata</taxon>
        <taxon>Craniata</taxon>
        <taxon>Vertebrata</taxon>
        <taxon>Euteleostomi</taxon>
        <taxon>Actinopterygii</taxon>
        <taxon>Neopterygii</taxon>
        <taxon>Teleostei</taxon>
        <taxon>Ostariophysi</taxon>
        <taxon>Cypriniformes</taxon>
        <taxon>Cyprinidae</taxon>
        <taxon>Cyprininae</taxon>
        <taxon>Sinocyclocheilus</taxon>
    </lineage>
</organism>
<evidence type="ECO:0000313" key="14">
    <source>
        <dbReference type="Proteomes" id="UP000472260"/>
    </source>
</evidence>
<feature type="compositionally biased region" description="Acidic residues" evidence="11">
    <location>
        <begin position="135"/>
        <end position="172"/>
    </location>
</feature>
<dbReference type="GO" id="GO:0051694">
    <property type="term" value="P:pointed-end actin filament capping"/>
    <property type="evidence" value="ECO:0007669"/>
    <property type="project" value="InterPro"/>
</dbReference>
<evidence type="ECO:0000256" key="6">
    <source>
        <dbReference type="ARBA" id="ARBA00023212"/>
    </source>
</evidence>
<keyword evidence="5" id="KW-0009">Actin-binding</keyword>
<name>A0A671K1J2_9TELE</name>
<dbReference type="PROSITE" id="PS51082">
    <property type="entry name" value="WH2"/>
    <property type="match status" value="1"/>
</dbReference>
<evidence type="ECO:0000259" key="12">
    <source>
        <dbReference type="PROSITE" id="PS51082"/>
    </source>
</evidence>
<feature type="compositionally biased region" description="Basic and acidic residues" evidence="11">
    <location>
        <begin position="119"/>
        <end position="134"/>
    </location>
</feature>
<feature type="compositionally biased region" description="Pro residues" evidence="11">
    <location>
        <begin position="448"/>
        <end position="467"/>
    </location>
</feature>
<evidence type="ECO:0000256" key="5">
    <source>
        <dbReference type="ARBA" id="ARBA00023203"/>
    </source>
</evidence>
<dbReference type="SUPFAM" id="SSF52047">
    <property type="entry name" value="RNI-like"/>
    <property type="match status" value="1"/>
</dbReference>
<dbReference type="Pfam" id="PF03250">
    <property type="entry name" value="Tropomodulin"/>
    <property type="match status" value="1"/>
</dbReference>
<dbReference type="GO" id="GO:0007015">
    <property type="term" value="P:actin filament organization"/>
    <property type="evidence" value="ECO:0007669"/>
    <property type="project" value="TreeGrafter"/>
</dbReference>
<dbReference type="FunFam" id="3.80.10.10:FF:000132">
    <property type="entry name" value="Leiomodin 2"/>
    <property type="match status" value="1"/>
</dbReference>
<dbReference type="OrthoDB" id="2163268at2759"/>
<evidence type="ECO:0000256" key="9">
    <source>
        <dbReference type="ARBA" id="ARBA00070933"/>
    </source>
</evidence>
<feature type="compositionally biased region" description="Basic residues" evidence="11">
    <location>
        <begin position="503"/>
        <end position="512"/>
    </location>
</feature>
<reference evidence="13" key="1">
    <citation type="submission" date="2025-08" db="UniProtKB">
        <authorList>
            <consortium name="Ensembl"/>
        </authorList>
    </citation>
    <scope>IDENTIFICATION</scope>
</reference>
<evidence type="ECO:0000256" key="7">
    <source>
        <dbReference type="ARBA" id="ARBA00037833"/>
    </source>
</evidence>
<evidence type="ECO:0000313" key="13">
    <source>
        <dbReference type="Ensembl" id="ENSSANP00000000271.1"/>
    </source>
</evidence>
<dbReference type="KEGG" id="sanh:107656401"/>
<gene>
    <name evidence="13" type="primary">lmod2b</name>
</gene>
<evidence type="ECO:0000256" key="2">
    <source>
        <dbReference type="ARBA" id="ARBA00009345"/>
    </source>
</evidence>
<feature type="domain" description="WH2" evidence="12">
    <location>
        <begin position="547"/>
        <end position="566"/>
    </location>
</feature>
<dbReference type="Ensembl" id="ENSSANT00000000320.1">
    <property type="protein sequence ID" value="ENSSANP00000000271.1"/>
    <property type="gene ID" value="ENSSANG00000000209.1"/>
</dbReference>
<dbReference type="GO" id="GO:0005523">
    <property type="term" value="F:tropomyosin binding"/>
    <property type="evidence" value="ECO:0007669"/>
    <property type="project" value="InterPro"/>
</dbReference>
<accession>A0A671K1J2</accession>
<dbReference type="InterPro" id="IPR003124">
    <property type="entry name" value="WH2_dom"/>
</dbReference>
<feature type="compositionally biased region" description="Low complexity" evidence="11">
    <location>
        <begin position="491"/>
        <end position="502"/>
    </location>
</feature>
<keyword evidence="4" id="KW-0175">Coiled coil</keyword>
<comment type="subcellular location">
    <subcellularLocation>
        <location evidence="1">Cytoplasm</location>
        <location evidence="1">Cytoskeleton</location>
    </subcellularLocation>
    <subcellularLocation>
        <location evidence="7">Cytoplasm</location>
        <location evidence="7">Myofibril</location>
        <location evidence="7">Sarcomere</location>
        <location evidence="7">M line</location>
    </subcellularLocation>
</comment>
<evidence type="ECO:0000256" key="4">
    <source>
        <dbReference type="ARBA" id="ARBA00023054"/>
    </source>
</evidence>
<dbReference type="InterPro" id="IPR032675">
    <property type="entry name" value="LRR_dom_sf"/>
</dbReference>
<dbReference type="GO" id="GO:0031430">
    <property type="term" value="C:M band"/>
    <property type="evidence" value="ECO:0007669"/>
    <property type="project" value="UniProtKB-SubCell"/>
</dbReference>
<dbReference type="GO" id="GO:0006936">
    <property type="term" value="P:muscle contraction"/>
    <property type="evidence" value="ECO:0007669"/>
    <property type="project" value="TreeGrafter"/>
</dbReference>
<dbReference type="GO" id="GO:0005865">
    <property type="term" value="C:striated muscle thin filament"/>
    <property type="evidence" value="ECO:0007669"/>
    <property type="project" value="TreeGrafter"/>
</dbReference>
<dbReference type="PANTHER" id="PTHR10901">
    <property type="entry name" value="TROPOMODULIN"/>
    <property type="match status" value="1"/>
</dbReference>
<feature type="region of interest" description="Disordered" evidence="11">
    <location>
        <begin position="37"/>
        <end position="65"/>
    </location>
</feature>
<evidence type="ECO:0000256" key="10">
    <source>
        <dbReference type="ARBA" id="ARBA00082065"/>
    </source>
</evidence>
<comment type="function">
    <text evidence="8">Mediates nucleation of actin filaments and thereby promotes actin polymerization. Plays a role in the regulation of actin filament length. Required for normal sarcomere organization in the heart, and for normal heart function.</text>
</comment>
<feature type="compositionally biased region" description="Basic and acidic residues" evidence="11">
    <location>
        <begin position="79"/>
        <end position="97"/>
    </location>
</feature>